<dbReference type="AlphaFoldDB" id="B8CW67"/>
<dbReference type="HOGENOM" id="CLU_079292_0_1_9"/>
<evidence type="ECO:0000313" key="10">
    <source>
        <dbReference type="Proteomes" id="UP000000719"/>
    </source>
</evidence>
<dbReference type="Gene3D" id="3.30.70.260">
    <property type="match status" value="1"/>
</dbReference>
<proteinExistence type="inferred from homology"/>
<dbReference type="CDD" id="cd02116">
    <property type="entry name" value="ACT"/>
    <property type="match status" value="1"/>
</dbReference>
<feature type="transmembrane region" description="Helical" evidence="7">
    <location>
        <begin position="123"/>
        <end position="142"/>
    </location>
</feature>
<gene>
    <name evidence="9" type="ordered locus">Hore_07790</name>
</gene>
<evidence type="ECO:0000256" key="2">
    <source>
        <dbReference type="ARBA" id="ARBA00009298"/>
    </source>
</evidence>
<dbReference type="InterPro" id="IPR003416">
    <property type="entry name" value="MgtC/SapB/SrpB/YhiD_fam"/>
</dbReference>
<dbReference type="OrthoDB" id="9811198at2"/>
<evidence type="ECO:0000256" key="1">
    <source>
        <dbReference type="ARBA" id="ARBA00004651"/>
    </source>
</evidence>
<comment type="similarity">
    <text evidence="2">Belongs to the MgtC/SapB family.</text>
</comment>
<keyword evidence="10" id="KW-1185">Reference proteome</keyword>
<dbReference type="EMBL" id="CP001098">
    <property type="protein sequence ID" value="ACL69536.1"/>
    <property type="molecule type" value="Genomic_DNA"/>
</dbReference>
<keyword evidence="3" id="KW-1003">Cell membrane</keyword>
<reference evidence="9 10" key="1">
    <citation type="journal article" date="2009" name="PLoS ONE">
        <title>Genome analysis of the anaerobic thermohalophilic bacterium Halothermothrix orenii.</title>
        <authorList>
            <person name="Mavromatis K."/>
            <person name="Ivanova N."/>
            <person name="Anderson I."/>
            <person name="Lykidis A."/>
            <person name="Hooper S.D."/>
            <person name="Sun H."/>
            <person name="Kunin V."/>
            <person name="Lapidus A."/>
            <person name="Hugenholtz P."/>
            <person name="Patel B."/>
            <person name="Kyrpides N.C."/>
        </authorList>
    </citation>
    <scope>NUCLEOTIDE SEQUENCE [LARGE SCALE GENOMIC DNA]</scope>
    <source>
        <strain evidence="10">H 168 / OCM 544 / DSM 9562</strain>
    </source>
</reference>
<dbReference type="Proteomes" id="UP000000719">
    <property type="component" value="Chromosome"/>
</dbReference>
<feature type="transmembrane region" description="Helical" evidence="7">
    <location>
        <begin position="7"/>
        <end position="24"/>
    </location>
</feature>
<dbReference type="RefSeq" id="WP_012635724.1">
    <property type="nucleotide sequence ID" value="NC_011899.1"/>
</dbReference>
<dbReference type="SUPFAM" id="SSF55021">
    <property type="entry name" value="ACT-like"/>
    <property type="match status" value="1"/>
</dbReference>
<dbReference type="PRINTS" id="PR01837">
    <property type="entry name" value="MGTCSAPBPROT"/>
</dbReference>
<dbReference type="PANTHER" id="PTHR33778:SF1">
    <property type="entry name" value="MAGNESIUM TRANSPORTER YHID-RELATED"/>
    <property type="match status" value="1"/>
</dbReference>
<comment type="subcellular location">
    <subcellularLocation>
        <location evidence="1">Cell membrane</location>
        <topology evidence="1">Multi-pass membrane protein</topology>
    </subcellularLocation>
</comment>
<accession>B8CW67</accession>
<dbReference type="Pfam" id="PF02308">
    <property type="entry name" value="MgtC"/>
    <property type="match status" value="1"/>
</dbReference>
<keyword evidence="6 7" id="KW-0472">Membrane</keyword>
<dbReference type="InterPro" id="IPR049177">
    <property type="entry name" value="MgtC_SapB_SrpB_YhiD_N"/>
</dbReference>
<feature type="transmembrane region" description="Helical" evidence="7">
    <location>
        <begin position="36"/>
        <end position="54"/>
    </location>
</feature>
<evidence type="ECO:0000256" key="5">
    <source>
        <dbReference type="ARBA" id="ARBA00022989"/>
    </source>
</evidence>
<sequence>MFNVLDITYRLLTALLLGGLVGWERERHERPAGFRTHILVTVGSALLMVISLSMVELYPDTDADPARIAAQVVSGIGFLGAGTIIREGFSVKGLTTAASLWTVAAIGLAAGAGYYKISTITTLIVFITLFFLSKLELGVSSVNTRILKCRVMDKPGLLGEIGVTLGSKEINITNVNIEKNSNEGEMDVELIVKIPRNFDKSIINQELLKIEGIRAINWRNL</sequence>
<evidence type="ECO:0000256" key="6">
    <source>
        <dbReference type="ARBA" id="ARBA00023136"/>
    </source>
</evidence>
<dbReference type="PROSITE" id="PS51671">
    <property type="entry name" value="ACT"/>
    <property type="match status" value="1"/>
</dbReference>
<keyword evidence="4 7" id="KW-0812">Transmembrane</keyword>
<evidence type="ECO:0000259" key="8">
    <source>
        <dbReference type="PROSITE" id="PS51671"/>
    </source>
</evidence>
<dbReference type="STRING" id="373903.Hore_07790"/>
<dbReference type="KEGG" id="hor:Hore_07790"/>
<dbReference type="PANTHER" id="PTHR33778">
    <property type="entry name" value="PROTEIN MGTC"/>
    <property type="match status" value="1"/>
</dbReference>
<evidence type="ECO:0000256" key="4">
    <source>
        <dbReference type="ARBA" id="ARBA00022692"/>
    </source>
</evidence>
<dbReference type="eggNOG" id="COG1285">
    <property type="taxonomic scope" value="Bacteria"/>
</dbReference>
<dbReference type="InterPro" id="IPR002912">
    <property type="entry name" value="ACT_dom"/>
</dbReference>
<dbReference type="GO" id="GO:0005886">
    <property type="term" value="C:plasma membrane"/>
    <property type="evidence" value="ECO:0007669"/>
    <property type="project" value="UniProtKB-SubCell"/>
</dbReference>
<evidence type="ECO:0000256" key="3">
    <source>
        <dbReference type="ARBA" id="ARBA00022475"/>
    </source>
</evidence>
<name>B8CW67_HALOH</name>
<dbReference type="InterPro" id="IPR045865">
    <property type="entry name" value="ACT-like_dom_sf"/>
</dbReference>
<feature type="domain" description="ACT" evidence="8">
    <location>
        <begin position="146"/>
        <end position="221"/>
    </location>
</feature>
<keyword evidence="5 7" id="KW-1133">Transmembrane helix</keyword>
<organism evidence="9 10">
    <name type="scientific">Halothermothrix orenii (strain H 168 / OCM 544 / DSM 9562)</name>
    <dbReference type="NCBI Taxonomy" id="373903"/>
    <lineage>
        <taxon>Bacteria</taxon>
        <taxon>Bacillati</taxon>
        <taxon>Bacillota</taxon>
        <taxon>Clostridia</taxon>
        <taxon>Halanaerobiales</taxon>
        <taxon>Halothermotrichaceae</taxon>
        <taxon>Halothermothrix</taxon>
    </lineage>
</organism>
<evidence type="ECO:0000313" key="9">
    <source>
        <dbReference type="EMBL" id="ACL69536.1"/>
    </source>
</evidence>
<evidence type="ECO:0000256" key="7">
    <source>
        <dbReference type="SAM" id="Phobius"/>
    </source>
</evidence>
<feature type="transmembrane region" description="Helical" evidence="7">
    <location>
        <begin position="66"/>
        <end position="85"/>
    </location>
</feature>
<feature type="transmembrane region" description="Helical" evidence="7">
    <location>
        <begin position="97"/>
        <end position="117"/>
    </location>
</feature>
<protein>
    <submittedName>
        <fullName evidence="9">MgtC/SapB transporter</fullName>
    </submittedName>
</protein>